<gene>
    <name evidence="1" type="ORF">LCGC14_1052830</name>
</gene>
<accession>A0A0F9MSU7</accession>
<dbReference type="EMBL" id="LAZR01004414">
    <property type="protein sequence ID" value="KKN08814.1"/>
    <property type="molecule type" value="Genomic_DNA"/>
</dbReference>
<reference evidence="1" key="1">
    <citation type="journal article" date="2015" name="Nature">
        <title>Complex archaea that bridge the gap between prokaryotes and eukaryotes.</title>
        <authorList>
            <person name="Spang A."/>
            <person name="Saw J.H."/>
            <person name="Jorgensen S.L."/>
            <person name="Zaremba-Niedzwiedzka K."/>
            <person name="Martijn J."/>
            <person name="Lind A.E."/>
            <person name="van Eijk R."/>
            <person name="Schleper C."/>
            <person name="Guy L."/>
            <person name="Ettema T.J."/>
        </authorList>
    </citation>
    <scope>NUCLEOTIDE SEQUENCE</scope>
</reference>
<sequence length="116" mass="13162">MKPLKPCGTTAAYQRHYLNGETPCDPCRAAKAVDRHTRYWKAKGGEPFANTAPRIITDHLETFGAMSIQELVWLIQRRHDIKDETIHRAVHRMIADGRLLSVKDIEGKLIVEVDDG</sequence>
<organism evidence="1">
    <name type="scientific">marine sediment metagenome</name>
    <dbReference type="NCBI Taxonomy" id="412755"/>
    <lineage>
        <taxon>unclassified sequences</taxon>
        <taxon>metagenomes</taxon>
        <taxon>ecological metagenomes</taxon>
    </lineage>
</organism>
<name>A0A0F9MSU7_9ZZZZ</name>
<evidence type="ECO:0000313" key="1">
    <source>
        <dbReference type="EMBL" id="KKN08814.1"/>
    </source>
</evidence>
<proteinExistence type="predicted"/>
<comment type="caution">
    <text evidence="1">The sequence shown here is derived from an EMBL/GenBank/DDBJ whole genome shotgun (WGS) entry which is preliminary data.</text>
</comment>
<protein>
    <submittedName>
        <fullName evidence="1">Uncharacterized protein</fullName>
    </submittedName>
</protein>
<dbReference type="AlphaFoldDB" id="A0A0F9MSU7"/>